<name>A0A074L4Z4_9BACT</name>
<dbReference type="eggNOG" id="ENOG50333JC">
    <property type="taxonomic scope" value="Bacteria"/>
</dbReference>
<protein>
    <submittedName>
        <fullName evidence="1">Uncharacterized protein</fullName>
    </submittedName>
</protein>
<dbReference type="Proteomes" id="UP000027821">
    <property type="component" value="Unassembled WGS sequence"/>
</dbReference>
<keyword evidence="2" id="KW-1185">Reference proteome</keyword>
<evidence type="ECO:0000313" key="1">
    <source>
        <dbReference type="EMBL" id="KEO75545.1"/>
    </source>
</evidence>
<dbReference type="EMBL" id="JMIH01000010">
    <property type="protein sequence ID" value="KEO75545.1"/>
    <property type="molecule type" value="Genomic_DNA"/>
</dbReference>
<dbReference type="AlphaFoldDB" id="A0A074L4Z4"/>
<reference evidence="1 2" key="1">
    <citation type="submission" date="2014-04" db="EMBL/GenBank/DDBJ databases">
        <title>Characterization and application of a salt tolerant electro-active bacterium.</title>
        <authorList>
            <person name="Yang L."/>
            <person name="Wei S."/>
            <person name="Tay Q.X.M."/>
        </authorList>
    </citation>
    <scope>NUCLEOTIDE SEQUENCE [LARGE SCALE GENOMIC DNA]</scope>
    <source>
        <strain evidence="1 2">LY1</strain>
    </source>
</reference>
<gene>
    <name evidence="1" type="ORF">EL17_00175</name>
</gene>
<evidence type="ECO:0000313" key="2">
    <source>
        <dbReference type="Proteomes" id="UP000027821"/>
    </source>
</evidence>
<accession>A0A074L4Z4</accession>
<sequence length="133" mass="15007">MRDLIKNSLNTLRKSDEYICVTNEGDQISLEEATKQNIAVTILHPQQIVKTKLEEAGLYLTDTKFVNDLNELIDELNGTAKTGKKPVSGKKLSPAEKQRIIEGWADAHEDGMNKAQYARKVGVTYQSFINWIK</sequence>
<dbReference type="RefSeq" id="WP_035069246.1">
    <property type="nucleotide sequence ID" value="NZ_JMIH01000010.1"/>
</dbReference>
<proteinExistence type="predicted"/>
<comment type="caution">
    <text evidence="1">The sequence shown here is derived from an EMBL/GenBank/DDBJ whole genome shotgun (WGS) entry which is preliminary data.</text>
</comment>
<organism evidence="1 2">
    <name type="scientific">Anditalea andensis</name>
    <dbReference type="NCBI Taxonomy" id="1048983"/>
    <lineage>
        <taxon>Bacteria</taxon>
        <taxon>Pseudomonadati</taxon>
        <taxon>Bacteroidota</taxon>
        <taxon>Cytophagia</taxon>
        <taxon>Cytophagales</taxon>
        <taxon>Cytophagaceae</taxon>
        <taxon>Anditalea</taxon>
    </lineage>
</organism>
<dbReference type="OrthoDB" id="839124at2"/>